<dbReference type="Pfam" id="PF00300">
    <property type="entry name" value="His_Phos_1"/>
    <property type="match status" value="1"/>
</dbReference>
<dbReference type="InterPro" id="IPR029033">
    <property type="entry name" value="His_PPase_superfam"/>
</dbReference>
<dbReference type="Proteomes" id="UP000306602">
    <property type="component" value="Unassembled WGS sequence"/>
</dbReference>
<dbReference type="InterPro" id="IPR013078">
    <property type="entry name" value="His_Pase_superF_clade-1"/>
</dbReference>
<sequence length="195" mass="22245">MTARLALMRHGRTAWNADHRIQGRTDIPLEDSARTDLSHLCLPAPWDRATLWASPLSRAQETAQIVAGRAPVIDDALLEMDWGDWEGQHGVTLKADPESGFRDIEDWGWEYHPPGGESPAELRTRLEPWLEALRGDHVAICHIGVMRVLLAIAWGWNFAGPCPFRVKRNRLFVMERTHAGWQPQPEPVRLMERRP</sequence>
<name>A0A4S4N7I1_9RHOB</name>
<evidence type="ECO:0000313" key="1">
    <source>
        <dbReference type="EMBL" id="THH35112.1"/>
    </source>
</evidence>
<protein>
    <submittedName>
        <fullName evidence="1">Histidine phosphatase family protein</fullName>
    </submittedName>
</protein>
<accession>A0A4S4N7I1</accession>
<dbReference type="Gene3D" id="3.40.50.1240">
    <property type="entry name" value="Phosphoglycerate mutase-like"/>
    <property type="match status" value="1"/>
</dbReference>
<comment type="caution">
    <text evidence="1">The sequence shown here is derived from an EMBL/GenBank/DDBJ whole genome shotgun (WGS) entry which is preliminary data.</text>
</comment>
<dbReference type="SUPFAM" id="SSF53254">
    <property type="entry name" value="Phosphoglycerate mutase-like"/>
    <property type="match status" value="1"/>
</dbReference>
<evidence type="ECO:0000313" key="2">
    <source>
        <dbReference type="Proteomes" id="UP000306602"/>
    </source>
</evidence>
<reference evidence="1 2" key="1">
    <citation type="submission" date="2019-04" db="EMBL/GenBank/DDBJ databases">
        <title>Shimia ponticola sp. nov., isolated from seawater.</title>
        <authorList>
            <person name="Kim Y.-O."/>
            <person name="Yoon J.-H."/>
        </authorList>
    </citation>
    <scope>NUCLEOTIDE SEQUENCE [LARGE SCALE GENOMIC DNA]</scope>
    <source>
        <strain evidence="1 2">MYP11</strain>
    </source>
</reference>
<dbReference type="GO" id="GO:0016791">
    <property type="term" value="F:phosphatase activity"/>
    <property type="evidence" value="ECO:0007669"/>
    <property type="project" value="TreeGrafter"/>
</dbReference>
<dbReference type="EMBL" id="SRKY01000004">
    <property type="protein sequence ID" value="THH35112.1"/>
    <property type="molecule type" value="Genomic_DNA"/>
</dbReference>
<organism evidence="1 2">
    <name type="scientific">Aliishimia ponticola</name>
    <dbReference type="NCBI Taxonomy" id="2499833"/>
    <lineage>
        <taxon>Bacteria</taxon>
        <taxon>Pseudomonadati</taxon>
        <taxon>Pseudomonadota</taxon>
        <taxon>Alphaproteobacteria</taxon>
        <taxon>Rhodobacterales</taxon>
        <taxon>Paracoccaceae</taxon>
        <taxon>Aliishimia</taxon>
    </lineage>
</organism>
<dbReference type="OrthoDB" id="9781415at2"/>
<dbReference type="CDD" id="cd07067">
    <property type="entry name" value="HP_PGM_like"/>
    <property type="match status" value="1"/>
</dbReference>
<dbReference type="PANTHER" id="PTHR48100">
    <property type="entry name" value="BROAD-SPECIFICITY PHOSPHATASE YOR283W-RELATED"/>
    <property type="match status" value="1"/>
</dbReference>
<dbReference type="GO" id="GO:0005737">
    <property type="term" value="C:cytoplasm"/>
    <property type="evidence" value="ECO:0007669"/>
    <property type="project" value="TreeGrafter"/>
</dbReference>
<dbReference type="RefSeq" id="WP_136463846.1">
    <property type="nucleotide sequence ID" value="NZ_SRKY01000004.1"/>
</dbReference>
<dbReference type="SMART" id="SM00855">
    <property type="entry name" value="PGAM"/>
    <property type="match status" value="1"/>
</dbReference>
<dbReference type="PANTHER" id="PTHR48100:SF59">
    <property type="entry name" value="ADENOSYLCOBALAMIN_ALPHA-RIBAZOLE PHOSPHATASE"/>
    <property type="match status" value="1"/>
</dbReference>
<gene>
    <name evidence="1" type="ORF">E4Z66_14905</name>
</gene>
<keyword evidence="2" id="KW-1185">Reference proteome</keyword>
<proteinExistence type="predicted"/>
<dbReference type="AlphaFoldDB" id="A0A4S4N7I1"/>
<dbReference type="InterPro" id="IPR050275">
    <property type="entry name" value="PGM_Phosphatase"/>
</dbReference>